<dbReference type="STRING" id="393003.SAMN05660461_5995"/>
<sequence>MYKLIFFAPNGKLVYVPCTSLEEAREGKPHLPRDSYFGIAIPSGEVIEPAPEYDHPVLIINHLKKLVEPNK</sequence>
<organism evidence="1 2">
    <name type="scientific">Chitinophaga ginsengisegetis</name>
    <dbReference type="NCBI Taxonomy" id="393003"/>
    <lineage>
        <taxon>Bacteria</taxon>
        <taxon>Pseudomonadati</taxon>
        <taxon>Bacteroidota</taxon>
        <taxon>Chitinophagia</taxon>
        <taxon>Chitinophagales</taxon>
        <taxon>Chitinophagaceae</taxon>
        <taxon>Chitinophaga</taxon>
    </lineage>
</organism>
<name>A0A1T5PBH3_9BACT</name>
<proteinExistence type="predicted"/>
<keyword evidence="2" id="KW-1185">Reference proteome</keyword>
<dbReference type="EMBL" id="FUZZ01000006">
    <property type="protein sequence ID" value="SKD10095.1"/>
    <property type="molecule type" value="Genomic_DNA"/>
</dbReference>
<evidence type="ECO:0000313" key="2">
    <source>
        <dbReference type="Proteomes" id="UP000190166"/>
    </source>
</evidence>
<evidence type="ECO:0000313" key="1">
    <source>
        <dbReference type="EMBL" id="SKD10095.1"/>
    </source>
</evidence>
<dbReference type="AlphaFoldDB" id="A0A1T5PBH3"/>
<protein>
    <submittedName>
        <fullName evidence="1">Uncharacterized protein</fullName>
    </submittedName>
</protein>
<accession>A0A1T5PBH3</accession>
<dbReference type="Proteomes" id="UP000190166">
    <property type="component" value="Unassembled WGS sequence"/>
</dbReference>
<gene>
    <name evidence="1" type="ORF">SAMN05660461_5995</name>
</gene>
<reference evidence="1 2" key="1">
    <citation type="submission" date="2017-02" db="EMBL/GenBank/DDBJ databases">
        <authorList>
            <person name="Peterson S.W."/>
        </authorList>
    </citation>
    <scope>NUCLEOTIDE SEQUENCE [LARGE SCALE GENOMIC DNA]</scope>
    <source>
        <strain evidence="1 2">DSM 18108</strain>
    </source>
</reference>